<evidence type="ECO:0000256" key="8">
    <source>
        <dbReference type="ARBA" id="ARBA00023049"/>
    </source>
</evidence>
<evidence type="ECO:0000256" key="1">
    <source>
        <dbReference type="ARBA" id="ARBA00000870"/>
    </source>
</evidence>
<feature type="binding site" evidence="11">
    <location>
        <position position="384"/>
    </location>
    <ligand>
        <name>Zn(2+)</name>
        <dbReference type="ChEBI" id="CHEBI:29105"/>
        <label>2</label>
    </ligand>
</feature>
<evidence type="ECO:0000256" key="4">
    <source>
        <dbReference type="ARBA" id="ARBA00022670"/>
    </source>
</evidence>
<name>A0A0C9PLB0_LACPA</name>
<dbReference type="InterPro" id="IPR010161">
    <property type="entry name" value="Peptidase_M20B"/>
</dbReference>
<feature type="binding site" evidence="11">
    <location>
        <position position="145"/>
    </location>
    <ligand>
        <name>Zn(2+)</name>
        <dbReference type="ChEBI" id="CHEBI:29105"/>
        <label>2</label>
    </ligand>
</feature>
<evidence type="ECO:0000256" key="9">
    <source>
        <dbReference type="NCBIfam" id="TIGR01882"/>
    </source>
</evidence>
<dbReference type="NCBIfam" id="TIGR01882">
    <property type="entry name" value="peptidase-T"/>
    <property type="match status" value="1"/>
</dbReference>
<evidence type="ECO:0000313" key="14">
    <source>
        <dbReference type="Proteomes" id="UP000032552"/>
    </source>
</evidence>
<dbReference type="GO" id="GO:0006518">
    <property type="term" value="P:peptide metabolic process"/>
    <property type="evidence" value="ECO:0007669"/>
    <property type="project" value="InterPro"/>
</dbReference>
<dbReference type="GO" id="GO:0005829">
    <property type="term" value="C:cytosol"/>
    <property type="evidence" value="ECO:0007669"/>
    <property type="project" value="TreeGrafter"/>
</dbReference>
<sequence length="415" mass="45329">MTIHIDLPQLQADFIRYAKVNTRSYPGRDTTPSTPGQTELAKLLVAQLKDLGLQDVGLNPANGFVTATLPANTDKPTKSFGIIAHLDTADYNAENVQPQVHPNYDGKPIHFDNGLSLTVEQFPALKRYFGQTLITGDGTTLLGVDDKAGIAGAVATARYLLAHPEVKHGLIKFGFGPDEEIGTGADKFDAKGFATDFAYTLDNGDPGQIEYETFNAAQATVTIEGTSVHPGEAKDLMINANTLGRQLDAALPLFDRPEFSDGHEGYFLLLKFHGEISDAQLVYIIRDFDRQKFDARKAYFMKTIDELNAPFDHPRFKVEMHDQYYNMADIINKDPYPLRLAEAGIQAAGMTPKTIPFRGGTDGSKITYQGIPTPNLFNGGINFHGPYEVVSTEAMGKIAETLVHMAELNAAGTVD</sequence>
<dbReference type="RefSeq" id="WP_003573388.1">
    <property type="nucleotide sequence ID" value="NZ_BAYM01000014.1"/>
</dbReference>
<accession>A0A0C9PLB0</accession>
<dbReference type="PIRSF" id="PIRSF037215">
    <property type="entry name" value="Peptidase_M20B"/>
    <property type="match status" value="1"/>
</dbReference>
<keyword evidence="5 11" id="KW-0479">Metal-binding</keyword>
<feature type="active site" evidence="10">
    <location>
        <position position="87"/>
    </location>
</feature>
<proteinExistence type="inferred from homology"/>
<dbReference type="GO" id="GO:0008237">
    <property type="term" value="F:metallopeptidase activity"/>
    <property type="evidence" value="ECO:0007669"/>
    <property type="project" value="UniProtKB-KW"/>
</dbReference>
<dbReference type="NCBIfam" id="NF009920">
    <property type="entry name" value="PRK13381.1"/>
    <property type="match status" value="1"/>
</dbReference>
<reference evidence="14" key="1">
    <citation type="submission" date="2014-05" db="EMBL/GenBank/DDBJ databases">
        <title>Whole genome sequencing of Lactobacillus casei NRIC0644.</title>
        <authorList>
            <person name="Atarashi H."/>
            <person name="Yoshida Y."/>
            <person name="Fujimura S."/>
            <person name="Tanaka N."/>
            <person name="Shiwa Y."/>
            <person name="Yoshikawa H."/>
            <person name="Okada S."/>
            <person name="Nakagawa J."/>
        </authorList>
    </citation>
    <scope>NUCLEOTIDE SEQUENCE [LARGE SCALE GENOMIC DNA]</scope>
    <source>
        <strain evidence="14">NRIC0644</strain>
    </source>
</reference>
<dbReference type="Gene3D" id="3.30.70.360">
    <property type="match status" value="1"/>
</dbReference>
<comment type="similarity">
    <text evidence="2">Belongs to the peptidase M20B family.</text>
</comment>
<keyword evidence="7 11" id="KW-0862">Zinc</keyword>
<dbReference type="InterPro" id="IPR001261">
    <property type="entry name" value="ArgE/DapE_CS"/>
</dbReference>
<keyword evidence="3" id="KW-0031">Aminopeptidase</keyword>
<dbReference type="InterPro" id="IPR002933">
    <property type="entry name" value="Peptidase_M20"/>
</dbReference>
<comment type="cofactor">
    <cofactor evidence="11">
        <name>Zn(2+)</name>
        <dbReference type="ChEBI" id="CHEBI:29105"/>
    </cofactor>
    <text evidence="11">Binds 2 Zn(2+) ions per subunit.</text>
</comment>
<comment type="caution">
    <text evidence="13">The sequence shown here is derived from an EMBL/GenBank/DDBJ whole genome shotgun (WGS) entry which is preliminary data.</text>
</comment>
<feature type="binding site" evidence="11">
    <location>
        <position position="202"/>
    </location>
    <ligand>
        <name>Zn(2+)</name>
        <dbReference type="ChEBI" id="CHEBI:29105"/>
        <label>1</label>
    </ligand>
</feature>
<feature type="binding site" evidence="11">
    <location>
        <position position="145"/>
    </location>
    <ligand>
        <name>Zn(2+)</name>
        <dbReference type="ChEBI" id="CHEBI:29105"/>
        <label>1</label>
    </ligand>
</feature>
<dbReference type="GO" id="GO:0008270">
    <property type="term" value="F:zinc ion binding"/>
    <property type="evidence" value="ECO:0007669"/>
    <property type="project" value="InterPro"/>
</dbReference>
<evidence type="ECO:0000313" key="13">
    <source>
        <dbReference type="EMBL" id="GAN35726.1"/>
    </source>
</evidence>
<dbReference type="Proteomes" id="UP000032552">
    <property type="component" value="Unassembled WGS sequence"/>
</dbReference>
<feature type="binding site" evidence="11">
    <location>
        <position position="180"/>
    </location>
    <ligand>
        <name>Zn(2+)</name>
        <dbReference type="ChEBI" id="CHEBI:29105"/>
        <label>2</label>
    </ligand>
</feature>
<evidence type="ECO:0000259" key="12">
    <source>
        <dbReference type="Pfam" id="PF07687"/>
    </source>
</evidence>
<dbReference type="SUPFAM" id="SSF53187">
    <property type="entry name" value="Zn-dependent exopeptidases"/>
    <property type="match status" value="1"/>
</dbReference>
<dbReference type="Pfam" id="PF07687">
    <property type="entry name" value="M20_dimer"/>
    <property type="match status" value="1"/>
</dbReference>
<dbReference type="CDD" id="cd03892">
    <property type="entry name" value="M20_peptT"/>
    <property type="match status" value="1"/>
</dbReference>
<dbReference type="PANTHER" id="PTHR42994">
    <property type="entry name" value="PEPTIDASE T"/>
    <property type="match status" value="1"/>
</dbReference>
<evidence type="ECO:0000256" key="10">
    <source>
        <dbReference type="PIRSR" id="PIRSR037215-1"/>
    </source>
</evidence>
<evidence type="ECO:0000256" key="6">
    <source>
        <dbReference type="ARBA" id="ARBA00022801"/>
    </source>
</evidence>
<keyword evidence="4" id="KW-0645">Protease</keyword>
<dbReference type="Pfam" id="PF01546">
    <property type="entry name" value="Peptidase_M20"/>
    <property type="match status" value="1"/>
</dbReference>
<evidence type="ECO:0000256" key="2">
    <source>
        <dbReference type="ARBA" id="ARBA00009692"/>
    </source>
</evidence>
<dbReference type="SUPFAM" id="SSF55031">
    <property type="entry name" value="Bacterial exopeptidase dimerisation domain"/>
    <property type="match status" value="1"/>
</dbReference>
<feature type="binding site" evidence="11">
    <location>
        <position position="85"/>
    </location>
    <ligand>
        <name>Zn(2+)</name>
        <dbReference type="ChEBI" id="CHEBI:29105"/>
        <label>1</label>
    </ligand>
</feature>
<protein>
    <recommendedName>
        <fullName evidence="9">Peptidase T</fullName>
        <ecNumber evidence="9">3.4.11.4</ecNumber>
    </recommendedName>
</protein>
<dbReference type="NCBIfam" id="NF003976">
    <property type="entry name" value="PRK05469.1"/>
    <property type="match status" value="1"/>
</dbReference>
<feature type="domain" description="Peptidase M20 dimerisation" evidence="12">
    <location>
        <begin position="211"/>
        <end position="309"/>
    </location>
</feature>
<feature type="active site" description="Proton acceptor" evidence="10">
    <location>
        <position position="179"/>
    </location>
</feature>
<dbReference type="AlphaFoldDB" id="A0A0C9PLB0"/>
<dbReference type="InterPro" id="IPR011650">
    <property type="entry name" value="Peptidase_M20_dimer"/>
</dbReference>
<keyword evidence="8" id="KW-0482">Metalloprotease</keyword>
<gene>
    <name evidence="13" type="ORF">LC0644_0315</name>
</gene>
<comment type="catalytic activity">
    <reaction evidence="1">
        <text>Release of the N-terminal residue from a tripeptide.</text>
        <dbReference type="EC" id="3.4.11.4"/>
    </reaction>
</comment>
<dbReference type="GO" id="GO:0006508">
    <property type="term" value="P:proteolysis"/>
    <property type="evidence" value="ECO:0007669"/>
    <property type="project" value="UniProtKB-UniRule"/>
</dbReference>
<organism evidence="13 14">
    <name type="scientific">Lacticaseibacillus paracasei NRIC 0644</name>
    <dbReference type="NCBI Taxonomy" id="1435038"/>
    <lineage>
        <taxon>Bacteria</taxon>
        <taxon>Bacillati</taxon>
        <taxon>Bacillota</taxon>
        <taxon>Bacilli</taxon>
        <taxon>Lactobacillales</taxon>
        <taxon>Lactobacillaceae</taxon>
        <taxon>Lacticaseibacillus</taxon>
    </lineage>
</organism>
<evidence type="ECO:0000256" key="3">
    <source>
        <dbReference type="ARBA" id="ARBA00022438"/>
    </source>
</evidence>
<evidence type="ECO:0000256" key="5">
    <source>
        <dbReference type="ARBA" id="ARBA00022723"/>
    </source>
</evidence>
<dbReference type="EC" id="3.4.11.4" evidence="9"/>
<dbReference type="PANTHER" id="PTHR42994:SF1">
    <property type="entry name" value="PEPTIDASE T"/>
    <property type="match status" value="1"/>
</dbReference>
<evidence type="ECO:0000256" key="11">
    <source>
        <dbReference type="PIRSR" id="PIRSR037215-2"/>
    </source>
</evidence>
<dbReference type="Gene3D" id="3.40.630.10">
    <property type="entry name" value="Zn peptidases"/>
    <property type="match status" value="1"/>
</dbReference>
<dbReference type="InterPro" id="IPR036264">
    <property type="entry name" value="Bact_exopeptidase_dim_dom"/>
</dbReference>
<evidence type="ECO:0000256" key="7">
    <source>
        <dbReference type="ARBA" id="ARBA00022833"/>
    </source>
</evidence>
<dbReference type="EMBL" id="BAYM01000014">
    <property type="protein sequence ID" value="GAN35726.1"/>
    <property type="molecule type" value="Genomic_DNA"/>
</dbReference>
<dbReference type="GO" id="GO:0045148">
    <property type="term" value="F:tripeptide aminopeptidase activity"/>
    <property type="evidence" value="ECO:0007669"/>
    <property type="project" value="UniProtKB-UniRule"/>
</dbReference>
<dbReference type="PROSITE" id="PS00759">
    <property type="entry name" value="ARGE_DAPE_CPG2_2"/>
    <property type="match status" value="1"/>
</dbReference>
<keyword evidence="6" id="KW-0378">Hydrolase</keyword>